<organism evidence="2 3">
    <name type="scientific">Secundilactobacillus oryzae JCM 18671</name>
    <dbReference type="NCBI Taxonomy" id="1291743"/>
    <lineage>
        <taxon>Bacteria</taxon>
        <taxon>Bacillati</taxon>
        <taxon>Bacillota</taxon>
        <taxon>Bacilli</taxon>
        <taxon>Lactobacillales</taxon>
        <taxon>Lactobacillaceae</taxon>
        <taxon>Secundilactobacillus</taxon>
    </lineage>
</organism>
<dbReference type="GO" id="GO:0003676">
    <property type="term" value="F:nucleic acid binding"/>
    <property type="evidence" value="ECO:0007669"/>
    <property type="project" value="InterPro"/>
</dbReference>
<protein>
    <submittedName>
        <fullName evidence="2">Transposase</fullName>
    </submittedName>
</protein>
<dbReference type="Proteomes" id="UP000028700">
    <property type="component" value="Unassembled WGS sequence"/>
</dbReference>
<comment type="caution">
    <text evidence="2">The sequence shown here is derived from an EMBL/GenBank/DDBJ whole genome shotgun (WGS) entry which is preliminary data.</text>
</comment>
<sequence>MITLGTSTLSRFQRGALAQLVNEGNKSYQVMADALGVAKATISYELDRVKPYDPELAQQDADRKRRNCGRRSMLTAALATLITNHLRLTWPPETIAAADNLSTASIYNWLNRGWLPFKLTDLPNRNVRQHRVSENRGKFTSGTSIEQRPTTVNQQLAFGHWEVDMVLSSRSESRSCLVTFVERKTRLLWAIKAPNRTAKALNTAFGKFMGAFGPQVKSITVDHGKEFANYQALEQDYQIKVYFCHPYSPWERGSNEYFNRRLRWFFPKKTNFSQVPTDDILAALELINQRPLKIHHQQTAIERFRACSD</sequence>
<dbReference type="EMBL" id="BBJM01000041">
    <property type="protein sequence ID" value="GAK48605.1"/>
    <property type="molecule type" value="Genomic_DNA"/>
</dbReference>
<feature type="domain" description="Integrase catalytic" evidence="1">
    <location>
        <begin position="145"/>
        <end position="308"/>
    </location>
</feature>
<dbReference type="PROSITE" id="PS50994">
    <property type="entry name" value="INTEGRASE"/>
    <property type="match status" value="1"/>
</dbReference>
<dbReference type="InterPro" id="IPR036397">
    <property type="entry name" value="RNaseH_sf"/>
</dbReference>
<dbReference type="GO" id="GO:0005829">
    <property type="term" value="C:cytosol"/>
    <property type="evidence" value="ECO:0007669"/>
    <property type="project" value="TreeGrafter"/>
</dbReference>
<dbReference type="GO" id="GO:0032196">
    <property type="term" value="P:transposition"/>
    <property type="evidence" value="ECO:0007669"/>
    <property type="project" value="TreeGrafter"/>
</dbReference>
<reference evidence="2" key="1">
    <citation type="journal article" date="2014" name="Genome Announc.">
        <title>Draft Genome Sequence of Lactobacillus oryzae Strain SG293T.</title>
        <authorList>
            <person name="Tanizawa Y."/>
            <person name="Fujisawa T."/>
            <person name="Mochizuki T."/>
            <person name="Kaminuma E."/>
            <person name="Nakamura Y."/>
            <person name="Tohno M."/>
        </authorList>
    </citation>
    <scope>NUCLEOTIDE SEQUENCE [LARGE SCALE GENOMIC DNA]</scope>
    <source>
        <strain evidence="2">SG293</strain>
    </source>
</reference>
<dbReference type="Gene3D" id="3.30.420.10">
    <property type="entry name" value="Ribonuclease H-like superfamily/Ribonuclease H"/>
    <property type="match status" value="1"/>
</dbReference>
<keyword evidence="3" id="KW-1185">Reference proteome</keyword>
<gene>
    <name evidence="2" type="ORF">LOSG293_410050</name>
</gene>
<dbReference type="PANTHER" id="PTHR10948">
    <property type="entry name" value="TRANSPOSASE"/>
    <property type="match status" value="1"/>
</dbReference>
<dbReference type="AlphaFoldDB" id="A0A081BKN7"/>
<dbReference type="eggNOG" id="COG2826">
    <property type="taxonomic scope" value="Bacteria"/>
</dbReference>
<evidence type="ECO:0000313" key="2">
    <source>
        <dbReference type="EMBL" id="GAK48605.1"/>
    </source>
</evidence>
<evidence type="ECO:0000313" key="3">
    <source>
        <dbReference type="Proteomes" id="UP000028700"/>
    </source>
</evidence>
<dbReference type="NCBIfam" id="NF033563">
    <property type="entry name" value="transpos_IS30"/>
    <property type="match status" value="1"/>
</dbReference>
<dbReference type="PANTHER" id="PTHR10948:SF23">
    <property type="entry name" value="TRANSPOSASE INSI FOR INSERTION SEQUENCE ELEMENT IS30A-RELATED"/>
    <property type="match status" value="1"/>
</dbReference>
<dbReference type="GO" id="GO:0015074">
    <property type="term" value="P:DNA integration"/>
    <property type="evidence" value="ECO:0007669"/>
    <property type="project" value="InterPro"/>
</dbReference>
<dbReference type="Pfam" id="PF00665">
    <property type="entry name" value="rve"/>
    <property type="match status" value="1"/>
</dbReference>
<proteinExistence type="predicted"/>
<name>A0A081BKN7_9LACO</name>
<dbReference type="InterPro" id="IPR012337">
    <property type="entry name" value="RNaseH-like_sf"/>
</dbReference>
<dbReference type="InterPro" id="IPR053392">
    <property type="entry name" value="Transposase_IS30-like"/>
</dbReference>
<dbReference type="InterPro" id="IPR051917">
    <property type="entry name" value="Transposase-Integrase"/>
</dbReference>
<accession>A0A081BKN7</accession>
<dbReference type="SUPFAM" id="SSF53098">
    <property type="entry name" value="Ribonuclease H-like"/>
    <property type="match status" value="1"/>
</dbReference>
<dbReference type="GO" id="GO:0004803">
    <property type="term" value="F:transposase activity"/>
    <property type="evidence" value="ECO:0007669"/>
    <property type="project" value="TreeGrafter"/>
</dbReference>
<dbReference type="InterPro" id="IPR001584">
    <property type="entry name" value="Integrase_cat-core"/>
</dbReference>
<evidence type="ECO:0000259" key="1">
    <source>
        <dbReference type="PROSITE" id="PS50994"/>
    </source>
</evidence>